<dbReference type="RefSeq" id="WP_241688730.1">
    <property type="nucleotide sequence ID" value="NZ_CP026520.1"/>
</dbReference>
<keyword evidence="3" id="KW-1185">Reference proteome</keyword>
<sequence>MNPSTDLKQLQDHHIRLSQLMSPLYLLIPLVFWAFFNYQGVGVTVKPVLLGAAGWIIALALRGPVSLLAARMPAEKGRLLLVSSSGPLEELVRLVTLLIAGLTIGSAASIGIGWAAIEIVYTLVSLFAVASLSKRTDEKAMQAKAMLEAQGTYGAHPAWGLIERVFVSAYHIGAALCIARYPWSVAVLIPLHSLLNLAVLAVAKRSLAQAEAVAAFVGTTVLAIGWQLYL</sequence>
<evidence type="ECO:0000256" key="1">
    <source>
        <dbReference type="SAM" id="Phobius"/>
    </source>
</evidence>
<reference evidence="2 3" key="1">
    <citation type="submission" date="2022-05" db="EMBL/GenBank/DDBJ databases">
        <title>Genome Sequencing of Bee-Associated Microbes.</title>
        <authorList>
            <person name="Dunlap C."/>
        </authorList>
    </citation>
    <scope>NUCLEOTIDE SEQUENCE [LARGE SCALE GENOMIC DNA]</scope>
    <source>
        <strain evidence="2 3">NRRL B-23120</strain>
    </source>
</reference>
<accession>A0ABT4FKB4</accession>
<feature type="transmembrane region" description="Helical" evidence="1">
    <location>
        <begin position="20"/>
        <end position="36"/>
    </location>
</feature>
<evidence type="ECO:0000313" key="3">
    <source>
        <dbReference type="Proteomes" id="UP001527202"/>
    </source>
</evidence>
<keyword evidence="1" id="KW-1133">Transmembrane helix</keyword>
<feature type="transmembrane region" description="Helical" evidence="1">
    <location>
        <begin position="48"/>
        <end position="70"/>
    </location>
</feature>
<feature type="transmembrane region" description="Helical" evidence="1">
    <location>
        <begin position="183"/>
        <end position="203"/>
    </location>
</feature>
<keyword evidence="1" id="KW-0472">Membrane</keyword>
<gene>
    <name evidence="2" type="ORF">M5X16_17205</name>
</gene>
<dbReference type="EMBL" id="JAMDMJ010000022">
    <property type="protein sequence ID" value="MCY9597502.1"/>
    <property type="molecule type" value="Genomic_DNA"/>
</dbReference>
<evidence type="ECO:0008006" key="4">
    <source>
        <dbReference type="Google" id="ProtNLM"/>
    </source>
</evidence>
<feature type="transmembrane region" description="Helical" evidence="1">
    <location>
        <begin position="210"/>
        <end position="229"/>
    </location>
</feature>
<keyword evidence="1" id="KW-0812">Transmembrane</keyword>
<organism evidence="2 3">
    <name type="scientific">Paenibacillus chitinolyticus</name>
    <dbReference type="NCBI Taxonomy" id="79263"/>
    <lineage>
        <taxon>Bacteria</taxon>
        <taxon>Bacillati</taxon>
        <taxon>Bacillota</taxon>
        <taxon>Bacilli</taxon>
        <taxon>Bacillales</taxon>
        <taxon>Paenibacillaceae</taxon>
        <taxon>Paenibacillus</taxon>
    </lineage>
</organism>
<dbReference type="GeneID" id="95377989"/>
<protein>
    <recommendedName>
        <fullName evidence="4">YhfC family intramembrane metalloprotease</fullName>
    </recommendedName>
</protein>
<dbReference type="Proteomes" id="UP001527202">
    <property type="component" value="Unassembled WGS sequence"/>
</dbReference>
<proteinExistence type="predicted"/>
<name>A0ABT4FKB4_9BACL</name>
<evidence type="ECO:0000313" key="2">
    <source>
        <dbReference type="EMBL" id="MCY9597502.1"/>
    </source>
</evidence>
<comment type="caution">
    <text evidence="2">The sequence shown here is derived from an EMBL/GenBank/DDBJ whole genome shotgun (WGS) entry which is preliminary data.</text>
</comment>